<dbReference type="STRING" id="81824.A9VAL4"/>
<protein>
    <recommendedName>
        <fullName evidence="8 9">Glucose-methanol-choline oxidoreductase N-terminal domain-containing protein</fullName>
    </recommendedName>
</protein>
<comment type="similarity">
    <text evidence="2 5">Belongs to the GMC oxidoreductase family.</text>
</comment>
<evidence type="ECO:0000256" key="5">
    <source>
        <dbReference type="RuleBase" id="RU003968"/>
    </source>
</evidence>
<feature type="region of interest" description="Disordered" evidence="6">
    <location>
        <begin position="1"/>
        <end position="31"/>
    </location>
</feature>
<keyword evidence="7" id="KW-1133">Transmembrane helix</keyword>
<dbReference type="AlphaFoldDB" id="A9VAL4"/>
<organism evidence="10 11">
    <name type="scientific">Monosiga brevicollis</name>
    <name type="common">Choanoflagellate</name>
    <dbReference type="NCBI Taxonomy" id="81824"/>
    <lineage>
        <taxon>Eukaryota</taxon>
        <taxon>Choanoflagellata</taxon>
        <taxon>Craspedida</taxon>
        <taxon>Salpingoecidae</taxon>
        <taxon>Monosiga</taxon>
    </lineage>
</organism>
<dbReference type="Pfam" id="PF00732">
    <property type="entry name" value="GMC_oxred_N"/>
    <property type="match status" value="1"/>
</dbReference>
<dbReference type="InterPro" id="IPR012132">
    <property type="entry name" value="GMC_OxRdtase"/>
</dbReference>
<dbReference type="KEGG" id="mbr:MONBRDRAFT_34269"/>
<dbReference type="NCBIfam" id="NF002550">
    <property type="entry name" value="PRK02106.1"/>
    <property type="match status" value="1"/>
</dbReference>
<keyword evidence="11" id="KW-1185">Reference proteome</keyword>
<feature type="transmembrane region" description="Helical" evidence="7">
    <location>
        <begin position="69"/>
        <end position="98"/>
    </location>
</feature>
<dbReference type="GeneID" id="5895051"/>
<evidence type="ECO:0000256" key="7">
    <source>
        <dbReference type="SAM" id="Phobius"/>
    </source>
</evidence>
<keyword evidence="4 5" id="KW-0274">FAD</keyword>
<dbReference type="PROSITE" id="PS00623">
    <property type="entry name" value="GMC_OXRED_1"/>
    <property type="match status" value="1"/>
</dbReference>
<dbReference type="GO" id="GO:0050660">
    <property type="term" value="F:flavin adenine dinucleotide binding"/>
    <property type="evidence" value="ECO:0007669"/>
    <property type="project" value="InterPro"/>
</dbReference>
<dbReference type="Gene3D" id="3.30.560.10">
    <property type="entry name" value="Glucose Oxidase, domain 3"/>
    <property type="match status" value="1"/>
</dbReference>
<feature type="domain" description="Glucose-methanol-choline oxidoreductase N-terminal" evidence="9">
    <location>
        <begin position="423"/>
        <end position="437"/>
    </location>
</feature>
<dbReference type="eggNOG" id="KOG1238">
    <property type="taxonomic scope" value="Eukaryota"/>
</dbReference>
<dbReference type="GO" id="GO:0016614">
    <property type="term" value="F:oxidoreductase activity, acting on CH-OH group of donors"/>
    <property type="evidence" value="ECO:0007669"/>
    <property type="project" value="InterPro"/>
</dbReference>
<dbReference type="GO" id="GO:0016491">
    <property type="term" value="F:oxidoreductase activity"/>
    <property type="evidence" value="ECO:0000318"/>
    <property type="project" value="GO_Central"/>
</dbReference>
<dbReference type="PROSITE" id="PS00624">
    <property type="entry name" value="GMC_OXRED_2"/>
    <property type="match status" value="1"/>
</dbReference>
<dbReference type="EMBL" id="CH991574">
    <property type="protein sequence ID" value="EDQ85342.1"/>
    <property type="molecule type" value="Genomic_DNA"/>
</dbReference>
<dbReference type="Gene3D" id="3.50.50.60">
    <property type="entry name" value="FAD/NAD(P)-binding domain"/>
    <property type="match status" value="1"/>
</dbReference>
<evidence type="ECO:0000313" key="10">
    <source>
        <dbReference type="EMBL" id="EDQ85342.1"/>
    </source>
</evidence>
<evidence type="ECO:0000259" key="8">
    <source>
        <dbReference type="PROSITE" id="PS00623"/>
    </source>
</evidence>
<comment type="cofactor">
    <cofactor evidence="1">
        <name>FAD</name>
        <dbReference type="ChEBI" id="CHEBI:57692"/>
    </cofactor>
</comment>
<sequence length="721" mass="80757">MDSSLKQNDTRCHQERVTERVRQRERDRERDSCTNLNKRKKYKRQRERESILSIGNLSTRTRMVRFKPLALFCLCLCLSVSVYVSLCLCLCLCLSVSLCFCVSLSLCLSVSLCLCLSLSPAPTQRRTFSHTKGVQLRMASTAATAAVVARSGWRAGRARRALAVAAGRRQEPLTHLIVGAGSAGCVLANRLTENQNHRVAVLEAGRSDRHQWDSWKIQMPAALTYNLADNRYNWYYYTTPQPELKGRRLPWPRGKVLGGSSSLNAMVYIRGHPLDYDGWESRGARGWSYAECLPYFRKAQTHELGPDAYRGGDGPLHVSRGKEDCELFEAFIQAGVDAGYARTEDMNGYRQEGFGPMDMTIHQRWSAANAYLRPAMQRSNLKVIPNALSHRILFDGKRAIGVEVERDGVLERVYADNIILAAGAINSPQLLMLSGVGERAHLEKMGIECHHHLPGVGQNLQDHLDLYIQYKCKEPITLFDYTWKNPLRMVSTGLQWFLTKSGKAASAHLESGGFIRSRAGIQFPDIQYHFLPGALTGQLIPGQCHAYQAHCSTMRPLSRGYIRLASADPRAAPVIEPNYFQHPQDLEDYITGVKLTFEILEEASMDRFRGERLAPAPDVTSDRAIAEWIRESTESAYHPCGTCRMGEDEKSVVDPGTCNVHGLENLSVVDASLMPDVISGNLNGPTIMMAERAADLLQNKATLPASDAPYFVHEHWQTQQR</sequence>
<evidence type="ECO:0000256" key="6">
    <source>
        <dbReference type="SAM" id="MobiDB-lite"/>
    </source>
</evidence>
<dbReference type="SUPFAM" id="SSF51905">
    <property type="entry name" value="FAD/NAD(P)-binding domain"/>
    <property type="match status" value="1"/>
</dbReference>
<reference evidence="10 11" key="1">
    <citation type="journal article" date="2008" name="Nature">
        <title>The genome of the choanoflagellate Monosiga brevicollis and the origin of metazoans.</title>
        <authorList>
            <consortium name="JGI Sequencing"/>
            <person name="King N."/>
            <person name="Westbrook M.J."/>
            <person name="Young S.L."/>
            <person name="Kuo A."/>
            <person name="Abedin M."/>
            <person name="Chapman J."/>
            <person name="Fairclough S."/>
            <person name="Hellsten U."/>
            <person name="Isogai Y."/>
            <person name="Letunic I."/>
            <person name="Marr M."/>
            <person name="Pincus D."/>
            <person name="Putnam N."/>
            <person name="Rokas A."/>
            <person name="Wright K.J."/>
            <person name="Zuzow R."/>
            <person name="Dirks W."/>
            <person name="Good M."/>
            <person name="Goodstein D."/>
            <person name="Lemons D."/>
            <person name="Li W."/>
            <person name="Lyons J.B."/>
            <person name="Morris A."/>
            <person name="Nichols S."/>
            <person name="Richter D.J."/>
            <person name="Salamov A."/>
            <person name="Bork P."/>
            <person name="Lim W.A."/>
            <person name="Manning G."/>
            <person name="Miller W.T."/>
            <person name="McGinnis W."/>
            <person name="Shapiro H."/>
            <person name="Tjian R."/>
            <person name="Grigoriev I.V."/>
            <person name="Rokhsar D."/>
        </authorList>
    </citation>
    <scope>NUCLEOTIDE SEQUENCE [LARGE SCALE GENOMIC DNA]</scope>
    <source>
        <strain evidence="11">MX1 / ATCC 50154</strain>
    </source>
</reference>
<feature type="compositionally biased region" description="Basic and acidic residues" evidence="6">
    <location>
        <begin position="8"/>
        <end position="31"/>
    </location>
</feature>
<dbReference type="InParanoid" id="A9VAL4"/>
<gene>
    <name evidence="10" type="ORF">MONBRDRAFT_34269</name>
</gene>
<dbReference type="RefSeq" id="XP_001749753.1">
    <property type="nucleotide sequence ID" value="XM_001749701.1"/>
</dbReference>
<dbReference type="InterPro" id="IPR036188">
    <property type="entry name" value="FAD/NAD-bd_sf"/>
</dbReference>
<keyword evidence="7" id="KW-0812">Transmembrane</keyword>
<evidence type="ECO:0000256" key="4">
    <source>
        <dbReference type="ARBA" id="ARBA00022827"/>
    </source>
</evidence>
<name>A9VAL4_MONBE</name>
<dbReference type="FunCoup" id="A9VAL4">
    <property type="interactions" value="200"/>
</dbReference>
<dbReference type="Proteomes" id="UP000001357">
    <property type="component" value="Unassembled WGS sequence"/>
</dbReference>
<accession>A9VAL4</accession>
<feature type="domain" description="Glucose-methanol-choline oxidoreductase N-terminal" evidence="8">
    <location>
        <begin position="254"/>
        <end position="277"/>
    </location>
</feature>
<keyword evidence="7" id="KW-0472">Membrane</keyword>
<dbReference type="InterPro" id="IPR007867">
    <property type="entry name" value="GMC_OxRtase_C"/>
</dbReference>
<dbReference type="InterPro" id="IPR000172">
    <property type="entry name" value="GMC_OxRdtase_N"/>
</dbReference>
<evidence type="ECO:0000259" key="9">
    <source>
        <dbReference type="PROSITE" id="PS00624"/>
    </source>
</evidence>
<dbReference type="SUPFAM" id="SSF54373">
    <property type="entry name" value="FAD-linked reductases, C-terminal domain"/>
    <property type="match status" value="1"/>
</dbReference>
<evidence type="ECO:0000256" key="1">
    <source>
        <dbReference type="ARBA" id="ARBA00001974"/>
    </source>
</evidence>
<dbReference type="OMA" id="NHFESCA"/>
<dbReference type="PANTHER" id="PTHR11552">
    <property type="entry name" value="GLUCOSE-METHANOL-CHOLINE GMC OXIDOREDUCTASE"/>
    <property type="match status" value="1"/>
</dbReference>
<dbReference type="PANTHER" id="PTHR11552:SF147">
    <property type="entry name" value="CHOLINE DEHYDROGENASE, MITOCHONDRIAL"/>
    <property type="match status" value="1"/>
</dbReference>
<evidence type="ECO:0000256" key="2">
    <source>
        <dbReference type="ARBA" id="ARBA00010790"/>
    </source>
</evidence>
<evidence type="ECO:0000256" key="3">
    <source>
        <dbReference type="ARBA" id="ARBA00022630"/>
    </source>
</evidence>
<keyword evidence="3 5" id="KW-0285">Flavoprotein</keyword>
<evidence type="ECO:0000313" key="11">
    <source>
        <dbReference type="Proteomes" id="UP000001357"/>
    </source>
</evidence>
<proteinExistence type="inferred from homology"/>
<dbReference type="Pfam" id="PF05199">
    <property type="entry name" value="GMC_oxred_C"/>
    <property type="match status" value="1"/>
</dbReference>